<dbReference type="EMBL" id="KZ303507">
    <property type="protein sequence ID" value="PIA15496.1"/>
    <property type="molecule type" value="Genomic_DNA"/>
</dbReference>
<protein>
    <submittedName>
        <fullName evidence="2">Uncharacterized protein</fullName>
    </submittedName>
</protein>
<dbReference type="Proteomes" id="UP000242474">
    <property type="component" value="Unassembled WGS sequence"/>
</dbReference>
<dbReference type="OrthoDB" id="2272836at2759"/>
<feature type="region of interest" description="Disordered" evidence="1">
    <location>
        <begin position="357"/>
        <end position="382"/>
    </location>
</feature>
<gene>
    <name evidence="2" type="ORF">COEREDRAFT_82035</name>
</gene>
<feature type="region of interest" description="Disordered" evidence="1">
    <location>
        <begin position="237"/>
        <end position="262"/>
    </location>
</feature>
<sequence>MTLSKSKQRATQKSRQRDNITEGTTSMTTSENTGNALETNALESTPSITTDALSQSSTQRSDSGRNRATAKRSGDSANVSTGHGRTQQSQTVPPGCIIAGPPGAGFIPPPRDSSLTLTRIIEEYGERTDLLRLVLAAKTEEDRSRAEYERRIQEELRLETRRVEFEMMLHENMFKQQEHHKQQQMMLPPSHLSQSVHRNDIVIQSPIGPLAHAHHPHQQPLQKPGHMVAQGSYGMQVPSMQREPSNTRSYHHPDTPGGLDARAAQNPFAFFKMPLGDNVYHPSAYHTRGEKSANGTYPHPQKPPQSHSTSVGNVASSSNGSSLPSSSYGSGTHAKPGGGFKESESLAANELSVRIVESDPKSAHAPRSAPVDGPELKKRKVSHDEVIMALRRKVMSKCGQWQQQQQLSQPAGRSSSTNRTGSASSARGIPPQQHRHMTEGTSQTRRSSLAVLTSIDSAELTTPSDDSSSSSSSSTPLSVSNTTAQSTDIVAEPASVDSCEELQSSRSNKMRVPSISMIVESSQSGTLAVGEDIDDSSNR</sequence>
<accession>A0A2G5B904</accession>
<feature type="compositionally biased region" description="Basic residues" evidence="1">
    <location>
        <begin position="1"/>
        <end position="14"/>
    </location>
</feature>
<keyword evidence="3" id="KW-1185">Reference proteome</keyword>
<evidence type="ECO:0000313" key="2">
    <source>
        <dbReference type="EMBL" id="PIA15496.1"/>
    </source>
</evidence>
<feature type="compositionally biased region" description="Low complexity" evidence="1">
    <location>
        <begin position="400"/>
        <end position="427"/>
    </location>
</feature>
<feature type="compositionally biased region" description="Polar residues" evidence="1">
    <location>
        <begin position="439"/>
        <end position="456"/>
    </location>
</feature>
<dbReference type="AlphaFoldDB" id="A0A2G5B904"/>
<feature type="region of interest" description="Disordered" evidence="1">
    <location>
        <begin position="282"/>
        <end position="342"/>
    </location>
</feature>
<feature type="region of interest" description="Disordered" evidence="1">
    <location>
        <begin position="210"/>
        <end position="229"/>
    </location>
</feature>
<feature type="compositionally biased region" description="Polar residues" evidence="1">
    <location>
        <begin position="238"/>
        <end position="248"/>
    </location>
</feature>
<feature type="compositionally biased region" description="Polar residues" evidence="1">
    <location>
        <begin position="75"/>
        <end position="92"/>
    </location>
</feature>
<evidence type="ECO:0000313" key="3">
    <source>
        <dbReference type="Proteomes" id="UP000242474"/>
    </source>
</evidence>
<name>A0A2G5B904_COERN</name>
<feature type="compositionally biased region" description="Polar residues" evidence="1">
    <location>
        <begin position="21"/>
        <end position="61"/>
    </location>
</feature>
<feature type="compositionally biased region" description="Low complexity" evidence="1">
    <location>
        <begin position="306"/>
        <end position="331"/>
    </location>
</feature>
<proteinExistence type="predicted"/>
<feature type="region of interest" description="Disordered" evidence="1">
    <location>
        <begin position="1"/>
        <end position="94"/>
    </location>
</feature>
<feature type="region of interest" description="Disordered" evidence="1">
    <location>
        <begin position="394"/>
        <end position="514"/>
    </location>
</feature>
<organism evidence="2 3">
    <name type="scientific">Coemansia reversa (strain ATCC 12441 / NRRL 1564)</name>
    <dbReference type="NCBI Taxonomy" id="763665"/>
    <lineage>
        <taxon>Eukaryota</taxon>
        <taxon>Fungi</taxon>
        <taxon>Fungi incertae sedis</taxon>
        <taxon>Zoopagomycota</taxon>
        <taxon>Kickxellomycotina</taxon>
        <taxon>Kickxellomycetes</taxon>
        <taxon>Kickxellales</taxon>
        <taxon>Kickxellaceae</taxon>
        <taxon>Coemansia</taxon>
    </lineage>
</organism>
<evidence type="ECO:0000256" key="1">
    <source>
        <dbReference type="SAM" id="MobiDB-lite"/>
    </source>
</evidence>
<dbReference type="STRING" id="763665.A0A2G5B904"/>
<feature type="compositionally biased region" description="Low complexity" evidence="1">
    <location>
        <begin position="460"/>
        <end position="483"/>
    </location>
</feature>
<reference evidence="2 3" key="1">
    <citation type="journal article" date="2015" name="Genome Biol. Evol.">
        <title>Phylogenomic analyses indicate that early fungi evolved digesting cell walls of algal ancestors of land plants.</title>
        <authorList>
            <person name="Chang Y."/>
            <person name="Wang S."/>
            <person name="Sekimoto S."/>
            <person name="Aerts A.L."/>
            <person name="Choi C."/>
            <person name="Clum A."/>
            <person name="LaButti K.M."/>
            <person name="Lindquist E.A."/>
            <person name="Yee Ngan C."/>
            <person name="Ohm R.A."/>
            <person name="Salamov A.A."/>
            <person name="Grigoriev I.V."/>
            <person name="Spatafora J.W."/>
            <person name="Berbee M.L."/>
        </authorList>
    </citation>
    <scope>NUCLEOTIDE SEQUENCE [LARGE SCALE GENOMIC DNA]</scope>
    <source>
        <strain evidence="2 3">NRRL 1564</strain>
    </source>
</reference>